<dbReference type="InterPro" id="IPR003710">
    <property type="entry name" value="ApbA"/>
</dbReference>
<dbReference type="UniPathway" id="UPA00028">
    <property type="reaction ID" value="UER00004"/>
</dbReference>
<reference evidence="13 14" key="1">
    <citation type="submission" date="2019-03" db="EMBL/GenBank/DDBJ databases">
        <title>Genomic Encyclopedia of Type Strains, Phase IV (KMG-IV): sequencing the most valuable type-strain genomes for metagenomic binning, comparative biology and taxonomic classification.</title>
        <authorList>
            <person name="Goeker M."/>
        </authorList>
    </citation>
    <scope>NUCLEOTIDE SEQUENCE [LARGE SCALE GENOMIC DNA]</scope>
    <source>
        <strain evidence="13 14">DSM 28679</strain>
    </source>
</reference>
<dbReference type="GO" id="GO:0050661">
    <property type="term" value="F:NADP binding"/>
    <property type="evidence" value="ECO:0007669"/>
    <property type="project" value="TreeGrafter"/>
</dbReference>
<feature type="domain" description="Ketopantoate reductase C-terminal" evidence="12">
    <location>
        <begin position="177"/>
        <end position="293"/>
    </location>
</feature>
<dbReference type="InterPro" id="IPR013328">
    <property type="entry name" value="6PGD_dom2"/>
</dbReference>
<evidence type="ECO:0000259" key="11">
    <source>
        <dbReference type="Pfam" id="PF02558"/>
    </source>
</evidence>
<feature type="domain" description="Ketopantoate reductase N-terminal" evidence="11">
    <location>
        <begin position="3"/>
        <end position="152"/>
    </location>
</feature>
<dbReference type="RefSeq" id="WP_101497762.1">
    <property type="nucleotide sequence ID" value="NZ_LNJZ01000009.1"/>
</dbReference>
<dbReference type="InterPro" id="IPR036291">
    <property type="entry name" value="NAD(P)-bd_dom_sf"/>
</dbReference>
<evidence type="ECO:0000256" key="9">
    <source>
        <dbReference type="ARBA" id="ARBA00048793"/>
    </source>
</evidence>
<evidence type="ECO:0000256" key="8">
    <source>
        <dbReference type="ARBA" id="ARBA00032024"/>
    </source>
</evidence>
<evidence type="ECO:0000313" key="13">
    <source>
        <dbReference type="EMBL" id="TDQ38925.1"/>
    </source>
</evidence>
<evidence type="ECO:0000256" key="1">
    <source>
        <dbReference type="ARBA" id="ARBA00004994"/>
    </source>
</evidence>
<dbReference type="NCBIfam" id="TIGR00745">
    <property type="entry name" value="apbA_panE"/>
    <property type="match status" value="1"/>
</dbReference>
<dbReference type="SUPFAM" id="SSF48179">
    <property type="entry name" value="6-phosphogluconate dehydrogenase C-terminal domain-like"/>
    <property type="match status" value="1"/>
</dbReference>
<evidence type="ECO:0000259" key="12">
    <source>
        <dbReference type="Pfam" id="PF08546"/>
    </source>
</evidence>
<evidence type="ECO:0000313" key="14">
    <source>
        <dbReference type="Proteomes" id="UP000294575"/>
    </source>
</evidence>
<dbReference type="InterPro" id="IPR008927">
    <property type="entry name" value="6-PGluconate_DH-like_C_sf"/>
</dbReference>
<keyword evidence="6 10" id="KW-0521">NADP</keyword>
<dbReference type="InterPro" id="IPR050838">
    <property type="entry name" value="Ketopantoate_reductase"/>
</dbReference>
<gene>
    <name evidence="13" type="ORF">DFQ45_10389</name>
</gene>
<comment type="catalytic activity">
    <reaction evidence="9 10">
        <text>(R)-pantoate + NADP(+) = 2-dehydropantoate + NADPH + H(+)</text>
        <dbReference type="Rhea" id="RHEA:16233"/>
        <dbReference type="ChEBI" id="CHEBI:11561"/>
        <dbReference type="ChEBI" id="CHEBI:15378"/>
        <dbReference type="ChEBI" id="CHEBI:15980"/>
        <dbReference type="ChEBI" id="CHEBI:57783"/>
        <dbReference type="ChEBI" id="CHEBI:58349"/>
        <dbReference type="EC" id="1.1.1.169"/>
    </reaction>
</comment>
<name>A0A4R6U3D7_9GAMM</name>
<evidence type="ECO:0000256" key="10">
    <source>
        <dbReference type="RuleBase" id="RU362068"/>
    </source>
</evidence>
<dbReference type="OrthoDB" id="6530772at2"/>
<accession>A0A4R6U3D7</accession>
<evidence type="ECO:0000256" key="4">
    <source>
        <dbReference type="ARBA" id="ARBA00019465"/>
    </source>
</evidence>
<dbReference type="Pfam" id="PF08546">
    <property type="entry name" value="ApbA_C"/>
    <property type="match status" value="1"/>
</dbReference>
<dbReference type="Gene3D" id="3.40.50.720">
    <property type="entry name" value="NAD(P)-binding Rossmann-like Domain"/>
    <property type="match status" value="1"/>
</dbReference>
<dbReference type="InterPro" id="IPR013332">
    <property type="entry name" value="KPR_N"/>
</dbReference>
<comment type="similarity">
    <text evidence="2 10">Belongs to the ketopantoate reductase family.</text>
</comment>
<comment type="pathway">
    <text evidence="1 10">Cofactor biosynthesis; (R)-pantothenate biosynthesis; (R)-pantoate from 3-methyl-2-oxobutanoate: step 2/2.</text>
</comment>
<evidence type="ECO:0000256" key="2">
    <source>
        <dbReference type="ARBA" id="ARBA00007870"/>
    </source>
</evidence>
<evidence type="ECO:0000256" key="5">
    <source>
        <dbReference type="ARBA" id="ARBA00022655"/>
    </source>
</evidence>
<dbReference type="EMBL" id="SNYK01000003">
    <property type="protein sequence ID" value="TDQ38925.1"/>
    <property type="molecule type" value="Genomic_DNA"/>
</dbReference>
<keyword evidence="7 10" id="KW-0560">Oxidoreductase</keyword>
<dbReference type="GO" id="GO:0008677">
    <property type="term" value="F:2-dehydropantoate 2-reductase activity"/>
    <property type="evidence" value="ECO:0007669"/>
    <property type="project" value="UniProtKB-EC"/>
</dbReference>
<dbReference type="GO" id="GO:0015940">
    <property type="term" value="P:pantothenate biosynthetic process"/>
    <property type="evidence" value="ECO:0007669"/>
    <property type="project" value="UniProtKB-UniPathway"/>
</dbReference>
<dbReference type="Gene3D" id="1.10.1040.10">
    <property type="entry name" value="N-(1-d-carboxylethyl)-l-norvaline Dehydrogenase, domain 2"/>
    <property type="match status" value="1"/>
</dbReference>
<proteinExistence type="inferred from homology"/>
<keyword evidence="5 10" id="KW-0566">Pantothenate biosynthesis</keyword>
<evidence type="ECO:0000256" key="7">
    <source>
        <dbReference type="ARBA" id="ARBA00023002"/>
    </source>
</evidence>
<dbReference type="Pfam" id="PF02558">
    <property type="entry name" value="ApbA"/>
    <property type="match status" value="1"/>
</dbReference>
<comment type="caution">
    <text evidence="13">The sequence shown here is derived from an EMBL/GenBank/DDBJ whole genome shotgun (WGS) entry which is preliminary data.</text>
</comment>
<sequence length="305" mass="33067">MTWHVLGAGSLGCLWASRLQLAGHQVRLILRPSRLAQFSSAGSNILFTDLQQQQHRLALHAETACAGLPIQRLVLACKAYSAAEAITGIRHRLRPGSQIILLQNGIGCQQQVHELLPNHPVLVASTTEGAWLKEAFHCIHAGQGQTLLGRLRGQEPVPAWLGQLDRSGISCQWHPHIDSVLWRKLAINCLINPSTVIHGCRNGGLLQHLPLLQQLSAELEQLLLAAGHADAAANLFSAARHVITGTATNTSSMLQDVQHGRRTEISYITGFALQQSIALGTPHQQLLAVHQALQSRLAQLGLPTD</sequence>
<dbReference type="PANTHER" id="PTHR43765:SF2">
    <property type="entry name" value="2-DEHYDROPANTOATE 2-REDUCTASE"/>
    <property type="match status" value="1"/>
</dbReference>
<dbReference type="PANTHER" id="PTHR43765">
    <property type="entry name" value="2-DEHYDROPANTOATE 2-REDUCTASE-RELATED"/>
    <property type="match status" value="1"/>
</dbReference>
<protein>
    <recommendedName>
        <fullName evidence="4 10">2-dehydropantoate 2-reductase</fullName>
        <ecNumber evidence="3 10">1.1.1.169</ecNumber>
    </recommendedName>
    <alternativeName>
        <fullName evidence="8 10">Ketopantoate reductase</fullName>
    </alternativeName>
</protein>
<dbReference type="AlphaFoldDB" id="A0A4R6U3D7"/>
<evidence type="ECO:0000256" key="6">
    <source>
        <dbReference type="ARBA" id="ARBA00022857"/>
    </source>
</evidence>
<keyword evidence="14" id="KW-1185">Reference proteome</keyword>
<dbReference type="SUPFAM" id="SSF51735">
    <property type="entry name" value="NAD(P)-binding Rossmann-fold domains"/>
    <property type="match status" value="1"/>
</dbReference>
<dbReference type="Proteomes" id="UP000294575">
    <property type="component" value="Unassembled WGS sequence"/>
</dbReference>
<dbReference type="InterPro" id="IPR013752">
    <property type="entry name" value="KPA_reductase"/>
</dbReference>
<dbReference type="EC" id="1.1.1.169" evidence="3 10"/>
<comment type="function">
    <text evidence="10">Catalyzes the NADPH-dependent reduction of ketopantoate into pantoic acid.</text>
</comment>
<organism evidence="13 14">
    <name type="scientific">Thiopseudomonas denitrificans</name>
    <dbReference type="NCBI Taxonomy" id="1501432"/>
    <lineage>
        <taxon>Bacteria</taxon>
        <taxon>Pseudomonadati</taxon>
        <taxon>Pseudomonadota</taxon>
        <taxon>Gammaproteobacteria</taxon>
        <taxon>Pseudomonadales</taxon>
        <taxon>Pseudomonadaceae</taxon>
        <taxon>Thiopseudomonas</taxon>
    </lineage>
</organism>
<dbReference type="GO" id="GO:0005737">
    <property type="term" value="C:cytoplasm"/>
    <property type="evidence" value="ECO:0007669"/>
    <property type="project" value="TreeGrafter"/>
</dbReference>
<evidence type="ECO:0000256" key="3">
    <source>
        <dbReference type="ARBA" id="ARBA00013014"/>
    </source>
</evidence>